<dbReference type="InterPro" id="IPR007791">
    <property type="entry name" value="DjlA_N"/>
</dbReference>
<dbReference type="SUPFAM" id="SSF158682">
    <property type="entry name" value="TerB-like"/>
    <property type="match status" value="2"/>
</dbReference>
<name>A0A381ZJ94_9ZZZZ</name>
<sequence length="301" mass="34913">MSYFKSLTFLKVLTTIAWADGEVTQSELNILKSFYRKFNLDKDDLAELKHYLAAPVSKKEQTELYEQLVHELNSESEKEEILSALESMENATKRIGSEEKELVSQFRVLLEKPSITRKSFTSIRNLLGRTIFSHSREKDLELEKYFKRKVLKKVELKAARLDVKMNLPEDRLYFICLLGALMASVSNVDGSFDDSERKVIKKELSKHFNFKNKELRILFEVILEVTKQGFDFHEVTTELNNLVTYNEKVEITACMLAVGGADGELSHNEAEEIRRITKAMRIPHKVFIEAKMKVLSRLRRP</sequence>
<dbReference type="Gene3D" id="1.10.3680.10">
    <property type="entry name" value="TerB-like"/>
    <property type="match status" value="2"/>
</dbReference>
<gene>
    <name evidence="2" type="ORF">METZ01_LOCUS142058</name>
</gene>
<dbReference type="EMBL" id="UINC01021513">
    <property type="protein sequence ID" value="SVA89204.1"/>
    <property type="molecule type" value="Genomic_DNA"/>
</dbReference>
<organism evidence="2">
    <name type="scientific">marine metagenome</name>
    <dbReference type="NCBI Taxonomy" id="408172"/>
    <lineage>
        <taxon>unclassified sequences</taxon>
        <taxon>metagenomes</taxon>
        <taxon>ecological metagenomes</taxon>
    </lineage>
</organism>
<evidence type="ECO:0000313" key="2">
    <source>
        <dbReference type="EMBL" id="SVA89204.1"/>
    </source>
</evidence>
<accession>A0A381ZJ94</accession>
<dbReference type="InterPro" id="IPR029024">
    <property type="entry name" value="TerB-like"/>
</dbReference>
<dbReference type="Pfam" id="PF05099">
    <property type="entry name" value="TerB"/>
    <property type="match status" value="1"/>
</dbReference>
<evidence type="ECO:0000259" key="1">
    <source>
        <dbReference type="Pfam" id="PF05099"/>
    </source>
</evidence>
<dbReference type="AlphaFoldDB" id="A0A381ZJ94"/>
<dbReference type="CDD" id="cd07177">
    <property type="entry name" value="terB_like"/>
    <property type="match status" value="1"/>
</dbReference>
<proteinExistence type="predicted"/>
<protein>
    <recommendedName>
        <fullName evidence="1">Co-chaperone DjlA N-terminal domain-containing protein</fullName>
    </recommendedName>
</protein>
<reference evidence="2" key="1">
    <citation type="submission" date="2018-05" db="EMBL/GenBank/DDBJ databases">
        <authorList>
            <person name="Lanie J.A."/>
            <person name="Ng W.-L."/>
            <person name="Kazmierczak K.M."/>
            <person name="Andrzejewski T.M."/>
            <person name="Davidsen T.M."/>
            <person name="Wayne K.J."/>
            <person name="Tettelin H."/>
            <person name="Glass J.I."/>
            <person name="Rusch D."/>
            <person name="Podicherti R."/>
            <person name="Tsui H.-C.T."/>
            <person name="Winkler M.E."/>
        </authorList>
    </citation>
    <scope>NUCLEOTIDE SEQUENCE</scope>
</reference>
<feature type="domain" description="Co-chaperone DjlA N-terminal" evidence="1">
    <location>
        <begin position="179"/>
        <end position="291"/>
    </location>
</feature>